<dbReference type="InterPro" id="IPR006012">
    <property type="entry name" value="Syntaxin/epimorphin_CS"/>
</dbReference>
<dbReference type="EMBL" id="JAHUZD010000149">
    <property type="protein sequence ID" value="KAI3402430.2"/>
    <property type="molecule type" value="Genomic_DNA"/>
</dbReference>
<dbReference type="PROSITE" id="PS00914">
    <property type="entry name" value="SYNTAXIN"/>
    <property type="match status" value="1"/>
</dbReference>
<evidence type="ECO:0000256" key="2">
    <source>
        <dbReference type="ARBA" id="ARBA00009063"/>
    </source>
</evidence>
<evidence type="ECO:0000313" key="12">
    <source>
        <dbReference type="Proteomes" id="UP001202479"/>
    </source>
</evidence>
<comment type="subcellular location">
    <subcellularLocation>
        <location evidence="1">Membrane</location>
        <topology evidence="1">Single-pass type IV membrane protein</topology>
    </subcellularLocation>
</comment>
<feature type="region of interest" description="Disordered" evidence="8">
    <location>
        <begin position="23"/>
        <end position="55"/>
    </location>
</feature>
<dbReference type="SMART" id="SM00397">
    <property type="entry name" value="t_SNARE"/>
    <property type="match status" value="1"/>
</dbReference>
<evidence type="ECO:0000256" key="7">
    <source>
        <dbReference type="ARBA" id="ARBA00023136"/>
    </source>
</evidence>
<dbReference type="GO" id="GO:0031201">
    <property type="term" value="C:SNARE complex"/>
    <property type="evidence" value="ECO:0007669"/>
    <property type="project" value="TreeGrafter"/>
</dbReference>
<dbReference type="SUPFAM" id="SSF47661">
    <property type="entry name" value="t-snare proteins"/>
    <property type="match status" value="1"/>
</dbReference>
<dbReference type="InterPro" id="IPR000727">
    <property type="entry name" value="T_SNARE_dom"/>
</dbReference>
<dbReference type="PROSITE" id="PS50192">
    <property type="entry name" value="T_SNARE"/>
    <property type="match status" value="1"/>
</dbReference>
<comment type="caution">
    <text evidence="11">The sequence shown here is derived from an EMBL/GenBank/DDBJ whole genome shotgun (WGS) entry which is preliminary data.</text>
</comment>
<evidence type="ECO:0000256" key="4">
    <source>
        <dbReference type="ARBA" id="ARBA00022692"/>
    </source>
</evidence>
<dbReference type="Pfam" id="PF05739">
    <property type="entry name" value="SNARE"/>
    <property type="match status" value="1"/>
</dbReference>
<evidence type="ECO:0000256" key="9">
    <source>
        <dbReference type="SAM" id="Phobius"/>
    </source>
</evidence>
<keyword evidence="5 9" id="KW-1133">Transmembrane helix</keyword>
<sequence length="357" mass="40721">MSVSIQNRTIEFQQCVTTYEKINRKQQQQQQPGFIRAKSTSHHPQPPPKKSQFSQQASLIAKDISHVTELLGKLAILAKRKPLFDDKPIEIGELTYVIKQDIFRIETNIQNLQKYIKGEASIKVDSQTTQYSKNVLTLLNSKMKNVSGEFKNVLEIRQKNEIMNKNRQNNFISSVNNNRSLNNALPLNAVVSEFNDSRRSESLSNLNENPFLVQENHKSSHEATAAAAAAASDPAMVSPYDNSEYLSLPNQQQQQMLLMEEQNSGQQYLQSRNRAVENIESTINEVGNLFQQLATMVSEQGEQIQRIDANVEDISLNISGAQRELLKYYAHITSNRWLFLKIFGVLIIFFFLWVLVS</sequence>
<dbReference type="InterPro" id="IPR021538">
    <property type="entry name" value="Syntaxin-5_N"/>
</dbReference>
<evidence type="ECO:0000256" key="3">
    <source>
        <dbReference type="ARBA" id="ARBA00022448"/>
    </source>
</evidence>
<keyword evidence="3" id="KW-0813">Transport</keyword>
<accession>A0AAI9SSQ2</accession>
<dbReference type="Gene3D" id="1.20.58.70">
    <property type="match status" value="1"/>
</dbReference>
<dbReference type="GO" id="GO:0006886">
    <property type="term" value="P:intracellular protein transport"/>
    <property type="evidence" value="ECO:0007669"/>
    <property type="project" value="InterPro"/>
</dbReference>
<dbReference type="PANTHER" id="PTHR19957">
    <property type="entry name" value="SYNTAXIN"/>
    <property type="match status" value="1"/>
</dbReference>
<keyword evidence="4 9" id="KW-0812">Transmembrane</keyword>
<evidence type="ECO:0000256" key="6">
    <source>
        <dbReference type="ARBA" id="ARBA00023054"/>
    </source>
</evidence>
<keyword evidence="12" id="KW-1185">Reference proteome</keyword>
<dbReference type="GO" id="GO:0000149">
    <property type="term" value="F:SNARE binding"/>
    <property type="evidence" value="ECO:0007669"/>
    <property type="project" value="TreeGrafter"/>
</dbReference>
<dbReference type="PANTHER" id="PTHR19957:SF3">
    <property type="entry name" value="SYNTAXIN-5"/>
    <property type="match status" value="1"/>
</dbReference>
<dbReference type="GO" id="GO:0006888">
    <property type="term" value="P:endoplasmic reticulum to Golgi vesicle-mediated transport"/>
    <property type="evidence" value="ECO:0007669"/>
    <property type="project" value="TreeGrafter"/>
</dbReference>
<dbReference type="GeneID" id="73382451"/>
<dbReference type="CDD" id="cd15844">
    <property type="entry name" value="SNARE_syntaxin5"/>
    <property type="match status" value="1"/>
</dbReference>
<feature type="domain" description="T-SNARE coiled-coil homology" evidence="10">
    <location>
        <begin position="266"/>
        <end position="328"/>
    </location>
</feature>
<evidence type="ECO:0000256" key="8">
    <source>
        <dbReference type="SAM" id="MobiDB-lite"/>
    </source>
</evidence>
<dbReference type="RefSeq" id="XP_049178179.1">
    <property type="nucleotide sequence ID" value="XM_049326318.1"/>
</dbReference>
<dbReference type="GO" id="GO:0048278">
    <property type="term" value="P:vesicle docking"/>
    <property type="evidence" value="ECO:0007669"/>
    <property type="project" value="TreeGrafter"/>
</dbReference>
<dbReference type="InterPro" id="IPR010989">
    <property type="entry name" value="SNARE"/>
</dbReference>
<evidence type="ECO:0000259" key="10">
    <source>
        <dbReference type="PROSITE" id="PS50192"/>
    </source>
</evidence>
<protein>
    <submittedName>
        <fullName evidence="11">Sed5</fullName>
    </submittedName>
</protein>
<keyword evidence="7 9" id="KW-0472">Membrane</keyword>
<evidence type="ECO:0000256" key="1">
    <source>
        <dbReference type="ARBA" id="ARBA00004211"/>
    </source>
</evidence>
<evidence type="ECO:0000313" key="11">
    <source>
        <dbReference type="EMBL" id="KAI3402430.2"/>
    </source>
</evidence>
<dbReference type="GO" id="GO:0000139">
    <property type="term" value="C:Golgi membrane"/>
    <property type="evidence" value="ECO:0007669"/>
    <property type="project" value="TreeGrafter"/>
</dbReference>
<keyword evidence="6" id="KW-0175">Coiled coil</keyword>
<feature type="transmembrane region" description="Helical" evidence="9">
    <location>
        <begin position="337"/>
        <end position="356"/>
    </location>
</feature>
<proteinExistence type="inferred from homology"/>
<comment type="similarity">
    <text evidence="2">Belongs to the syntaxin family.</text>
</comment>
<dbReference type="InterPro" id="IPR045242">
    <property type="entry name" value="Syntaxin"/>
</dbReference>
<reference evidence="11" key="1">
    <citation type="journal article" date="2022" name="DNA Res.">
        <title>Genome analysis of five recently described species of the CUG-Ser clade uncovers Candida theae as a new hybrid lineage with pathogenic potential in the Candida parapsilosis species complex.</title>
        <authorList>
            <person name="Mixao V."/>
            <person name="Del Olmo V."/>
            <person name="Hegedusova E."/>
            <person name="Saus E."/>
            <person name="Pryszcz L."/>
            <person name="Cillingova A."/>
            <person name="Nosek J."/>
            <person name="Gabaldon T."/>
        </authorList>
    </citation>
    <scope>NUCLEOTIDE SEQUENCE</scope>
    <source>
        <strain evidence="11">CBS 10844</strain>
    </source>
</reference>
<dbReference type="Proteomes" id="UP001202479">
    <property type="component" value="Unassembled WGS sequence"/>
</dbReference>
<gene>
    <name evidence="11" type="ORF">KGF56_004838</name>
</gene>
<name>A0AAI9SSQ2_9ASCO</name>
<evidence type="ECO:0000256" key="5">
    <source>
        <dbReference type="ARBA" id="ARBA00022989"/>
    </source>
</evidence>
<dbReference type="GO" id="GO:0006906">
    <property type="term" value="P:vesicle fusion"/>
    <property type="evidence" value="ECO:0007669"/>
    <property type="project" value="TreeGrafter"/>
</dbReference>
<dbReference type="AlphaFoldDB" id="A0AAI9SSQ2"/>
<dbReference type="GO" id="GO:0005484">
    <property type="term" value="F:SNAP receptor activity"/>
    <property type="evidence" value="ECO:0007669"/>
    <property type="project" value="InterPro"/>
</dbReference>
<dbReference type="Pfam" id="PF11416">
    <property type="entry name" value="Syntaxin-5_N"/>
    <property type="match status" value="1"/>
</dbReference>
<organism evidence="11 12">
    <name type="scientific">Candida oxycetoniae</name>
    <dbReference type="NCBI Taxonomy" id="497107"/>
    <lineage>
        <taxon>Eukaryota</taxon>
        <taxon>Fungi</taxon>
        <taxon>Dikarya</taxon>
        <taxon>Ascomycota</taxon>
        <taxon>Saccharomycotina</taxon>
        <taxon>Pichiomycetes</taxon>
        <taxon>Debaryomycetaceae</taxon>
        <taxon>Candida/Lodderomyces clade</taxon>
        <taxon>Candida</taxon>
    </lineage>
</organism>